<dbReference type="SMART" id="SM00530">
    <property type="entry name" value="HTH_XRE"/>
    <property type="match status" value="1"/>
</dbReference>
<dbReference type="InterPro" id="IPR010652">
    <property type="entry name" value="DUF1232"/>
</dbReference>
<sequence length="196" mass="21437">MTGGESDLVELIRARMRAEGWSVRALARAAGVHPSAVSRVLNRRRLPTWRWLARVGPLLGFGPREWALAGMPVPARGPGTSLEDQLRLAAGLPPDLLDRLRQEYERLKTELRAGCDRAALARRARAALDRAGDTGWRRRLEGLVQQLEAGRGEAAVAAGAALRYWLLEADLVPDDHIPGGFLDDALVVAWAEAEGR</sequence>
<keyword evidence="2" id="KW-0812">Transmembrane</keyword>
<proteinExistence type="predicted"/>
<dbReference type="EMBL" id="LR778114">
    <property type="protein sequence ID" value="CAB1128215.1"/>
    <property type="molecule type" value="Genomic_DNA"/>
</dbReference>
<protein>
    <recommendedName>
        <fullName evidence="5">HTH cro/C1-type domain-containing protein</fullName>
    </recommendedName>
</protein>
<evidence type="ECO:0000259" key="5">
    <source>
        <dbReference type="PROSITE" id="PS50943"/>
    </source>
</evidence>
<keyword evidence="7" id="KW-1185">Reference proteome</keyword>
<evidence type="ECO:0000256" key="3">
    <source>
        <dbReference type="ARBA" id="ARBA00022989"/>
    </source>
</evidence>
<dbReference type="Proteomes" id="UP000503399">
    <property type="component" value="Chromosome"/>
</dbReference>
<comment type="subcellular location">
    <subcellularLocation>
        <location evidence="1">Endomembrane system</location>
        <topology evidence="1">Multi-pass membrane protein</topology>
    </subcellularLocation>
</comment>
<dbReference type="CDD" id="cd00093">
    <property type="entry name" value="HTH_XRE"/>
    <property type="match status" value="1"/>
</dbReference>
<dbReference type="InterPro" id="IPR001387">
    <property type="entry name" value="Cro/C1-type_HTH"/>
</dbReference>
<keyword evidence="4" id="KW-0472">Membrane</keyword>
<dbReference type="GO" id="GO:0003677">
    <property type="term" value="F:DNA binding"/>
    <property type="evidence" value="ECO:0007669"/>
    <property type="project" value="InterPro"/>
</dbReference>
<dbReference type="PROSITE" id="PS50943">
    <property type="entry name" value="HTH_CROC1"/>
    <property type="match status" value="1"/>
</dbReference>
<dbReference type="Pfam" id="PF06803">
    <property type="entry name" value="DUF1232"/>
    <property type="match status" value="1"/>
</dbReference>
<evidence type="ECO:0000313" key="6">
    <source>
        <dbReference type="EMBL" id="CAB1128215.1"/>
    </source>
</evidence>
<evidence type="ECO:0000256" key="1">
    <source>
        <dbReference type="ARBA" id="ARBA00004127"/>
    </source>
</evidence>
<dbReference type="KEGG" id="hfv:R50_0709"/>
<dbReference type="Pfam" id="PF13560">
    <property type="entry name" value="HTH_31"/>
    <property type="match status" value="1"/>
</dbReference>
<evidence type="ECO:0000256" key="2">
    <source>
        <dbReference type="ARBA" id="ARBA00022692"/>
    </source>
</evidence>
<organism evidence="6 7">
    <name type="scientific">Candidatus Hydrogenisulfobacillus filiaventi</name>
    <dbReference type="NCBI Taxonomy" id="2707344"/>
    <lineage>
        <taxon>Bacteria</taxon>
        <taxon>Bacillati</taxon>
        <taxon>Bacillota</taxon>
        <taxon>Clostridia</taxon>
        <taxon>Eubacteriales</taxon>
        <taxon>Clostridiales Family XVII. Incertae Sedis</taxon>
        <taxon>Candidatus Hydrogenisulfobacillus</taxon>
    </lineage>
</organism>
<name>A0A6F8ZEN5_9FIRM</name>
<dbReference type="AlphaFoldDB" id="A0A6F8ZEN5"/>
<evidence type="ECO:0000313" key="7">
    <source>
        <dbReference type="Proteomes" id="UP000503399"/>
    </source>
</evidence>
<dbReference type="SUPFAM" id="SSF47413">
    <property type="entry name" value="lambda repressor-like DNA-binding domains"/>
    <property type="match status" value="1"/>
</dbReference>
<reference evidence="6 7" key="1">
    <citation type="submission" date="2020-02" db="EMBL/GenBank/DDBJ databases">
        <authorList>
            <person name="Hogendoorn C."/>
        </authorList>
    </citation>
    <scope>NUCLEOTIDE SEQUENCE [LARGE SCALE GENOMIC DNA]</scope>
    <source>
        <strain evidence="6">R501</strain>
    </source>
</reference>
<gene>
    <name evidence="6" type="ORF">R50_0709</name>
</gene>
<dbReference type="GO" id="GO:0012505">
    <property type="term" value="C:endomembrane system"/>
    <property type="evidence" value="ECO:0007669"/>
    <property type="project" value="UniProtKB-SubCell"/>
</dbReference>
<dbReference type="Gene3D" id="1.10.260.40">
    <property type="entry name" value="lambda repressor-like DNA-binding domains"/>
    <property type="match status" value="1"/>
</dbReference>
<dbReference type="InterPro" id="IPR010982">
    <property type="entry name" value="Lambda_DNA-bd_dom_sf"/>
</dbReference>
<feature type="domain" description="HTH cro/C1-type" evidence="5">
    <location>
        <begin position="12"/>
        <end position="48"/>
    </location>
</feature>
<accession>A0A6F8ZEN5</accession>
<keyword evidence="3" id="KW-1133">Transmembrane helix</keyword>
<evidence type="ECO:0000256" key="4">
    <source>
        <dbReference type="ARBA" id="ARBA00023136"/>
    </source>
</evidence>